<evidence type="ECO:0000256" key="2">
    <source>
        <dbReference type="ARBA" id="ARBA00022963"/>
    </source>
</evidence>
<evidence type="ECO:0000256" key="1">
    <source>
        <dbReference type="ARBA" id="ARBA00022801"/>
    </source>
</evidence>
<dbReference type="PANTHER" id="PTHR14226">
    <property type="entry name" value="NEUROPATHY TARGET ESTERASE/SWISS CHEESE D.MELANOGASTER"/>
    <property type="match status" value="1"/>
</dbReference>
<dbReference type="RefSeq" id="WP_344092684.1">
    <property type="nucleotide sequence ID" value="NZ_BAAAOG010000002.1"/>
</dbReference>
<gene>
    <name evidence="6" type="ORF">GCM10009776_13630</name>
</gene>
<dbReference type="InterPro" id="IPR050301">
    <property type="entry name" value="NTE"/>
</dbReference>
<feature type="active site" description="Nucleophile" evidence="4">
    <location>
        <position position="45"/>
    </location>
</feature>
<feature type="short sequence motif" description="GXGXXG" evidence="4">
    <location>
        <begin position="12"/>
        <end position="17"/>
    </location>
</feature>
<feature type="short sequence motif" description="DGA/G" evidence="4">
    <location>
        <begin position="186"/>
        <end position="188"/>
    </location>
</feature>
<organism evidence="6 7">
    <name type="scientific">Microbacterium deminutum</name>
    <dbReference type="NCBI Taxonomy" id="344164"/>
    <lineage>
        <taxon>Bacteria</taxon>
        <taxon>Bacillati</taxon>
        <taxon>Actinomycetota</taxon>
        <taxon>Actinomycetes</taxon>
        <taxon>Micrococcales</taxon>
        <taxon>Microbacteriaceae</taxon>
        <taxon>Microbacterium</taxon>
    </lineage>
</organism>
<name>A0ABN2QIE4_9MICO</name>
<reference evidence="6 7" key="1">
    <citation type="journal article" date="2019" name="Int. J. Syst. Evol. Microbiol.">
        <title>The Global Catalogue of Microorganisms (GCM) 10K type strain sequencing project: providing services to taxonomists for standard genome sequencing and annotation.</title>
        <authorList>
            <consortium name="The Broad Institute Genomics Platform"/>
            <consortium name="The Broad Institute Genome Sequencing Center for Infectious Disease"/>
            <person name="Wu L."/>
            <person name="Ma J."/>
        </authorList>
    </citation>
    <scope>NUCLEOTIDE SEQUENCE [LARGE SCALE GENOMIC DNA]</scope>
    <source>
        <strain evidence="6 7">JCM 14901</strain>
    </source>
</reference>
<dbReference type="InterPro" id="IPR016035">
    <property type="entry name" value="Acyl_Trfase/lysoPLipase"/>
</dbReference>
<comment type="caution">
    <text evidence="6">The sequence shown here is derived from an EMBL/GenBank/DDBJ whole genome shotgun (WGS) entry which is preliminary data.</text>
</comment>
<evidence type="ECO:0000259" key="5">
    <source>
        <dbReference type="PROSITE" id="PS51635"/>
    </source>
</evidence>
<feature type="active site" description="Proton acceptor" evidence="4">
    <location>
        <position position="186"/>
    </location>
</feature>
<evidence type="ECO:0000313" key="7">
    <source>
        <dbReference type="Proteomes" id="UP001499933"/>
    </source>
</evidence>
<dbReference type="PANTHER" id="PTHR14226:SF57">
    <property type="entry name" value="BLR7027 PROTEIN"/>
    <property type="match status" value="1"/>
</dbReference>
<evidence type="ECO:0000313" key="6">
    <source>
        <dbReference type="EMBL" id="GAA1953023.1"/>
    </source>
</evidence>
<dbReference type="SUPFAM" id="SSF52151">
    <property type="entry name" value="FabD/lysophospholipase-like"/>
    <property type="match status" value="1"/>
</dbReference>
<dbReference type="EMBL" id="BAAAOG010000002">
    <property type="protein sequence ID" value="GAA1953023.1"/>
    <property type="molecule type" value="Genomic_DNA"/>
</dbReference>
<feature type="short sequence motif" description="GXSXG" evidence="4">
    <location>
        <begin position="43"/>
        <end position="47"/>
    </location>
</feature>
<dbReference type="PROSITE" id="PS51635">
    <property type="entry name" value="PNPLA"/>
    <property type="match status" value="1"/>
</dbReference>
<evidence type="ECO:0000256" key="3">
    <source>
        <dbReference type="ARBA" id="ARBA00023098"/>
    </source>
</evidence>
<keyword evidence="2 4" id="KW-0442">Lipid degradation</keyword>
<accession>A0ABN2QIE4</accession>
<keyword evidence="1 4" id="KW-0378">Hydrolase</keyword>
<dbReference type="Pfam" id="PF01734">
    <property type="entry name" value="Patatin"/>
    <property type="match status" value="1"/>
</dbReference>
<dbReference type="Gene3D" id="3.40.1090.10">
    <property type="entry name" value="Cytosolic phospholipase A2 catalytic domain"/>
    <property type="match status" value="2"/>
</dbReference>
<evidence type="ECO:0000256" key="4">
    <source>
        <dbReference type="PROSITE-ProRule" id="PRU01161"/>
    </source>
</evidence>
<feature type="domain" description="PNPLA" evidence="5">
    <location>
        <begin position="8"/>
        <end position="199"/>
    </location>
</feature>
<protein>
    <submittedName>
        <fullName evidence="6">Patatin-like phospholipase family protein</fullName>
    </submittedName>
</protein>
<proteinExistence type="predicted"/>
<sequence>MTISTRALVLGGGGLTGIAWETGIMLGLERRGIRLRDADLIVGTSAGSAVAAQVTGPTPLEELYAAQIEGRVDELPGRLGVSGLFRLIWALRGTKDEQRALAKVGGYALRTKTVPEPVRRAVIEQRLPVHTWPDRALKIPAIDAVTGELVVFDRTSGVELTDAVAASCAIPMVWPPVTIGARRCIDGGIRSVANVDLAAGYDRVVVITPGTQGLRRGTPAAHQLAQIQADRSALVSPDDPARTAMGRNALDPNARAAAARAGLEQADRVADLIRGAWD</sequence>
<dbReference type="InterPro" id="IPR002641">
    <property type="entry name" value="PNPLA_dom"/>
</dbReference>
<dbReference type="Proteomes" id="UP001499933">
    <property type="component" value="Unassembled WGS sequence"/>
</dbReference>
<keyword evidence="3 4" id="KW-0443">Lipid metabolism</keyword>
<keyword evidence="7" id="KW-1185">Reference proteome</keyword>